<dbReference type="CDD" id="cd01832">
    <property type="entry name" value="SGNH_hydrolase_like_1"/>
    <property type="match status" value="1"/>
</dbReference>
<name>A0A6N4VLE1_9MYCO</name>
<gene>
    <name evidence="2" type="ORF">MPOR_54330</name>
</gene>
<dbReference type="EMBL" id="AP022570">
    <property type="protein sequence ID" value="BBX54407.1"/>
    <property type="molecule type" value="Genomic_DNA"/>
</dbReference>
<evidence type="ECO:0000313" key="2">
    <source>
        <dbReference type="EMBL" id="BBX54407.1"/>
    </source>
</evidence>
<dbReference type="Proteomes" id="UP000466785">
    <property type="component" value="Chromosome"/>
</dbReference>
<proteinExistence type="predicted"/>
<dbReference type="PANTHER" id="PTHR43784">
    <property type="entry name" value="GDSL-LIKE LIPASE/ACYLHYDROLASE, PUTATIVE (AFU_ORTHOLOGUE AFUA_2G00820)-RELATED"/>
    <property type="match status" value="1"/>
</dbReference>
<dbReference type="InterPro" id="IPR053140">
    <property type="entry name" value="GDSL_Rv0518-like"/>
</dbReference>
<organism evidence="2 3">
    <name type="scientific">Mycolicibacterium poriferae</name>
    <dbReference type="NCBI Taxonomy" id="39694"/>
    <lineage>
        <taxon>Bacteria</taxon>
        <taxon>Bacillati</taxon>
        <taxon>Actinomycetota</taxon>
        <taxon>Actinomycetes</taxon>
        <taxon>Mycobacteriales</taxon>
        <taxon>Mycobacteriaceae</taxon>
        <taxon>Mycolicibacterium</taxon>
    </lineage>
</organism>
<dbReference type="GO" id="GO:0016787">
    <property type="term" value="F:hydrolase activity"/>
    <property type="evidence" value="ECO:0007669"/>
    <property type="project" value="UniProtKB-KW"/>
</dbReference>
<dbReference type="AlphaFoldDB" id="A0A6N4VLE1"/>
<protein>
    <submittedName>
        <fullName evidence="2">SGNH hydrolase</fullName>
    </submittedName>
</protein>
<dbReference type="KEGG" id="mpof:MPOR_54330"/>
<keyword evidence="2" id="KW-0378">Hydrolase</keyword>
<evidence type="ECO:0000259" key="1">
    <source>
        <dbReference type="Pfam" id="PF13472"/>
    </source>
</evidence>
<keyword evidence="3" id="KW-1185">Reference proteome</keyword>
<dbReference type="SUPFAM" id="SSF52266">
    <property type="entry name" value="SGNH hydrolase"/>
    <property type="match status" value="1"/>
</dbReference>
<reference evidence="2 3" key="1">
    <citation type="journal article" date="2019" name="Emerg. Microbes Infect.">
        <title>Comprehensive subspecies identification of 175 nontuberculous mycobacteria species based on 7547 genomic profiles.</title>
        <authorList>
            <person name="Matsumoto Y."/>
            <person name="Kinjo T."/>
            <person name="Motooka D."/>
            <person name="Nabeya D."/>
            <person name="Jung N."/>
            <person name="Uechi K."/>
            <person name="Horii T."/>
            <person name="Iida T."/>
            <person name="Fujita J."/>
            <person name="Nakamura S."/>
        </authorList>
    </citation>
    <scope>NUCLEOTIDE SEQUENCE [LARGE SCALE GENOMIC DNA]</scope>
    <source>
        <strain evidence="2 3">JCM 12603</strain>
    </source>
</reference>
<evidence type="ECO:0000313" key="3">
    <source>
        <dbReference type="Proteomes" id="UP000466785"/>
    </source>
</evidence>
<accession>A0A6N4VLE1</accession>
<sequence>MKSVVPYRRYVALGDSFTEGIGDPHPGSPNGVCGWADRLAARLARADPEFRYANLAVRGRTMNDILTGQVQAAMLAEPDLVTIYAGMNDLMALRVDMDAMMARYADGLKSLQQTGATVLAFTAPDLGAKPMFRGLRGRAAIYNELLRRIADDLGVALIDFWRFDEFRDPRLWDHDRVHLSALGHEFMAERVFDCLPDADPLACPATSFLAAPSGSATVVGNVRWAVSFAAPWAIRRLRRITPGIGIEPKSTTLARVG</sequence>
<dbReference type="RefSeq" id="WP_179967555.1">
    <property type="nucleotide sequence ID" value="NZ_CATMSU010000051.1"/>
</dbReference>
<feature type="domain" description="SGNH hydrolase-type esterase" evidence="1">
    <location>
        <begin position="12"/>
        <end position="185"/>
    </location>
</feature>
<dbReference type="InterPro" id="IPR013830">
    <property type="entry name" value="SGNH_hydro"/>
</dbReference>
<dbReference type="InterPro" id="IPR036514">
    <property type="entry name" value="SGNH_hydro_sf"/>
</dbReference>
<dbReference type="PANTHER" id="PTHR43784:SF2">
    <property type="entry name" value="GDSL-LIKE LIPASE_ACYLHYDROLASE, PUTATIVE (AFU_ORTHOLOGUE AFUA_2G00820)-RELATED"/>
    <property type="match status" value="1"/>
</dbReference>
<dbReference type="Gene3D" id="3.40.50.1110">
    <property type="entry name" value="SGNH hydrolase"/>
    <property type="match status" value="1"/>
</dbReference>
<dbReference type="Pfam" id="PF13472">
    <property type="entry name" value="Lipase_GDSL_2"/>
    <property type="match status" value="1"/>
</dbReference>